<dbReference type="NCBIfam" id="NF042913">
    <property type="entry name" value="CyRepA1"/>
    <property type="match status" value="1"/>
</dbReference>
<name>A0ABT3L435_9CYAN</name>
<comment type="caution">
    <text evidence="2">The sequence shown here is derived from an EMBL/GenBank/DDBJ whole genome shotgun (WGS) entry which is preliminary data.</text>
</comment>
<dbReference type="Proteomes" id="UP001526426">
    <property type="component" value="Unassembled WGS sequence"/>
</dbReference>
<accession>A0ABT3L435</accession>
<feature type="domain" description="DUF3854" evidence="1">
    <location>
        <begin position="143"/>
        <end position="271"/>
    </location>
</feature>
<organism evidence="2 3">
    <name type="scientific">Spirulina subsalsa FACHB-351</name>
    <dbReference type="NCBI Taxonomy" id="234711"/>
    <lineage>
        <taxon>Bacteria</taxon>
        <taxon>Bacillati</taxon>
        <taxon>Cyanobacteriota</taxon>
        <taxon>Cyanophyceae</taxon>
        <taxon>Spirulinales</taxon>
        <taxon>Spirulinaceae</taxon>
        <taxon>Spirulina</taxon>
    </lineage>
</organism>
<dbReference type="PANTHER" id="PTHR34985:SF1">
    <property type="entry name" value="SLR0554 PROTEIN"/>
    <property type="match status" value="1"/>
</dbReference>
<dbReference type="InterPro" id="IPR049996">
    <property type="entry name" value="Slr7037-like"/>
</dbReference>
<proteinExistence type="predicted"/>
<dbReference type="InterPro" id="IPR034154">
    <property type="entry name" value="TOPRIM_DnaG/twinkle"/>
</dbReference>
<dbReference type="PANTHER" id="PTHR34985">
    <property type="entry name" value="SLR0554 PROTEIN"/>
    <property type="match status" value="1"/>
</dbReference>
<dbReference type="InterPro" id="IPR027417">
    <property type="entry name" value="P-loop_NTPase"/>
</dbReference>
<evidence type="ECO:0000313" key="3">
    <source>
        <dbReference type="Proteomes" id="UP001526426"/>
    </source>
</evidence>
<dbReference type="InterPro" id="IPR024385">
    <property type="entry name" value="DUF3854"/>
</dbReference>
<gene>
    <name evidence="2" type="ORF">K4A83_07990</name>
</gene>
<dbReference type="CDD" id="cd01029">
    <property type="entry name" value="TOPRIM_primases"/>
    <property type="match status" value="1"/>
</dbReference>
<keyword evidence="3" id="KW-1185">Reference proteome</keyword>
<dbReference type="Pfam" id="PF12965">
    <property type="entry name" value="DUF3854"/>
    <property type="match status" value="1"/>
</dbReference>
<dbReference type="SUPFAM" id="SSF52540">
    <property type="entry name" value="P-loop containing nucleoside triphosphate hydrolases"/>
    <property type="match status" value="1"/>
</dbReference>
<evidence type="ECO:0000313" key="2">
    <source>
        <dbReference type="EMBL" id="MCW6036212.1"/>
    </source>
</evidence>
<dbReference type="EMBL" id="JAIHOM010000031">
    <property type="protein sequence ID" value="MCW6036212.1"/>
    <property type="molecule type" value="Genomic_DNA"/>
</dbReference>
<reference evidence="2 3" key="1">
    <citation type="submission" date="2021-08" db="EMBL/GenBank/DDBJ databases">
        <title>Draft genome sequence of Spirulina subsalsa with high tolerance to salinity and hype-accumulation of phycocyanin.</title>
        <authorList>
            <person name="Pei H."/>
            <person name="Jiang L."/>
        </authorList>
    </citation>
    <scope>NUCLEOTIDE SEQUENCE [LARGE SCALE GENOMIC DNA]</scope>
    <source>
        <strain evidence="2 3">FACHB-351</strain>
    </source>
</reference>
<evidence type="ECO:0000259" key="1">
    <source>
        <dbReference type="Pfam" id="PF12965"/>
    </source>
</evidence>
<dbReference type="RefSeq" id="WP_265263955.1">
    <property type="nucleotide sequence ID" value="NZ_JAIHOM010000031.1"/>
</dbReference>
<sequence length="1003" mass="114052">MYYLKEWAASCVDDQLTRLNVTVLKGDRPYDYLLYADDLPRRNDGRIRDSILKRYQHLEEGGWWCSGIDVLTGDEDLWGCFKPMSPRYGSQKQKPIKYEHPPKTNTGIFALRVPLHLWQRIAQRYKVSILPEDLDPQQPDLGFWQWLITHPEIPLCITEGAKKAGALLTAGFAAIALPGIYGGYRVPRDEEGNIIGKSRLIPQLEKFAQNKRPIYIVFDQDQKPKTIQAVNAAIRQTGYLLTRQGCEVRVVQWHPQQGKGVDDLIAAQGVKAFEVAYSQALTLETWKAHSLSQLTYRAAHSLNARYLPELEIPPEARLIGLKSPKGTGKTQFLTQVVQKALERQQWVLVIGHRVRLVEALCQRFGLKYITDVQDNPTGQALGYGLCIDSLHPNSQAKFKAGDWSNGVVIIDEVEQVLWHGLNSTTCQNQRVAILKSLKTLLENTLGDQGQVYVADADLSDVSLDYLLKLAGVNVQPWVIENHWQPTQEDAWPIHHYTETTPDHLLQDLVQHIAEGGKPFVCLSAQKLQSQWGTCNLEAYLTSQFPTARILRLDSESLADPTHPAYGSMENLDERLKNYDIVLASPVIETGVSIELRGHFSSVWAIAQGIQSENSVRQALGRLRENLPRFLWVAPYGFNQVGNGSTSIPALLDSGQRLTQVNIRLLQQSDFDALDDLETGFQAESLLCWAKFAVRLNAAMLNYREMVFTGLLREGHYEVTPREEAVNLDRCPEKADTSPVSLGDAIAQVRDHNYHLECNAIAQSPDLTETTYQLLKKQLIKTPSQRRKVRKYELKQRYGITISPQLIIRDDEGWYSQLRLHYFLTFGRPYLSERDCFIAKQLMEQGEGAIFPPDFNRSQLGAAIGTLEQLGLPTLLAHPERELCNSDTDLQAMQHLALSHRSFIKTVLGIGLAKNSTPIVIVRRLLEQIGYGVQCIKYKKDPNQPRKRLRVYQLVSPEDERFEVFEYWLSQEKEIWRSLEDYPTIIRPVSETNWHSPYIQLSLF</sequence>
<protein>
    <submittedName>
        <fullName evidence="2">DUF3854 domain-containing protein</fullName>
    </submittedName>
</protein>